<evidence type="ECO:0000256" key="4">
    <source>
        <dbReference type="ARBA" id="ARBA00013085"/>
    </source>
</evidence>
<organism evidence="13 14">
    <name type="scientific">Agrobacterium tumefaciens str. Kerr 14</name>
    <dbReference type="NCBI Taxonomy" id="1183424"/>
    <lineage>
        <taxon>Bacteria</taxon>
        <taxon>Pseudomonadati</taxon>
        <taxon>Pseudomonadota</taxon>
        <taxon>Alphaproteobacteria</taxon>
        <taxon>Hyphomicrobiales</taxon>
        <taxon>Rhizobiaceae</taxon>
        <taxon>Rhizobium/Agrobacterium group</taxon>
        <taxon>Agrobacterium</taxon>
        <taxon>Agrobacterium tumefaciens complex</taxon>
    </lineage>
</organism>
<keyword evidence="6 12" id="KW-0479">Metal-binding</keyword>
<comment type="catalytic activity">
    <reaction evidence="10">
        <text>L-histidinol phosphate + H2O = L-histidinol + phosphate</text>
        <dbReference type="Rhea" id="RHEA:14465"/>
        <dbReference type="ChEBI" id="CHEBI:15377"/>
        <dbReference type="ChEBI" id="CHEBI:43474"/>
        <dbReference type="ChEBI" id="CHEBI:57699"/>
        <dbReference type="ChEBI" id="CHEBI:57980"/>
        <dbReference type="EC" id="3.1.3.15"/>
    </reaction>
</comment>
<dbReference type="Gene3D" id="3.30.540.10">
    <property type="entry name" value="Fructose-1,6-Bisphosphatase, subunit A, domain 1"/>
    <property type="match status" value="1"/>
</dbReference>
<dbReference type="PANTHER" id="PTHR43200">
    <property type="entry name" value="PHOSPHATASE"/>
    <property type="match status" value="1"/>
</dbReference>
<feature type="binding site" evidence="12">
    <location>
        <position position="75"/>
    </location>
    <ligand>
        <name>Mg(2+)</name>
        <dbReference type="ChEBI" id="CHEBI:18420"/>
        <label>1</label>
        <note>catalytic</note>
    </ligand>
</feature>
<dbReference type="GO" id="GO:0000105">
    <property type="term" value="P:L-histidine biosynthetic process"/>
    <property type="evidence" value="ECO:0007669"/>
    <property type="project" value="UniProtKB-UniRule"/>
</dbReference>
<gene>
    <name evidence="13" type="ORF">AGR4C_Lc10032</name>
</gene>
<comment type="pathway">
    <text evidence="2">Amino-acid biosynthesis; L-histidine biosynthesis; L-histidine from 5-phospho-alpha-D-ribose 1-diphosphate: step 8/9.</text>
</comment>
<dbReference type="PRINTS" id="PR00377">
    <property type="entry name" value="IMPHPHTASES"/>
</dbReference>
<keyword evidence="5" id="KW-0028">Amino-acid biosynthesis</keyword>
<evidence type="ECO:0000256" key="6">
    <source>
        <dbReference type="ARBA" id="ARBA00022723"/>
    </source>
</evidence>
<name>A0A1S7QY02_AGRTU</name>
<evidence type="ECO:0000256" key="5">
    <source>
        <dbReference type="ARBA" id="ARBA00022605"/>
    </source>
</evidence>
<dbReference type="UniPathway" id="UPA00031">
    <property type="reaction ID" value="UER00013"/>
</dbReference>
<sequence>MTNNDIHLQDTAPYIAFAEALADAARPLALSYFRTPLDVISKLDDSPVTIADRAIEKHLRAMIEARFPEHGIYGEEFGVKQGDDFTWVLDPIDGTKSFITGFPLFGTLISLAYQGKPYCGVIDIPATGERWLGRPGETVFAGTPARTSSNESLSDARFYTTSPDMFEGAETDCFERLSRATKLRRFGGDCYIYGLLASGHCEIALETGLQPYDYMALVPIVTGAGGSITDWQGNALSFHSDGRVLASANTKLHDKALTLLNR</sequence>
<evidence type="ECO:0000256" key="10">
    <source>
        <dbReference type="ARBA" id="ARBA00049158"/>
    </source>
</evidence>
<evidence type="ECO:0000256" key="11">
    <source>
        <dbReference type="NCBIfam" id="TIGR02067"/>
    </source>
</evidence>
<dbReference type="RefSeq" id="WP_003509642.1">
    <property type="nucleotide sequence ID" value="NZ_LT009731.1"/>
</dbReference>
<dbReference type="InterPro" id="IPR020583">
    <property type="entry name" value="Inositol_monoP_metal-BS"/>
</dbReference>
<evidence type="ECO:0000256" key="3">
    <source>
        <dbReference type="ARBA" id="ARBA00009759"/>
    </source>
</evidence>
<dbReference type="InterPro" id="IPR051090">
    <property type="entry name" value="Inositol_monoP_superfamily"/>
</dbReference>
<dbReference type="SUPFAM" id="SSF56655">
    <property type="entry name" value="Carbohydrate phosphatase"/>
    <property type="match status" value="1"/>
</dbReference>
<dbReference type="Proteomes" id="UP000191897">
    <property type="component" value="Unassembled WGS sequence"/>
</dbReference>
<evidence type="ECO:0000256" key="7">
    <source>
        <dbReference type="ARBA" id="ARBA00022801"/>
    </source>
</evidence>
<dbReference type="CDD" id="cd01641">
    <property type="entry name" value="Bacterial_IMPase_like_1"/>
    <property type="match status" value="1"/>
</dbReference>
<dbReference type="Gene3D" id="3.40.190.80">
    <property type="match status" value="1"/>
</dbReference>
<keyword evidence="9" id="KW-0368">Histidine biosynthesis</keyword>
<reference evidence="13 14" key="1">
    <citation type="submission" date="2016-01" db="EMBL/GenBank/DDBJ databases">
        <authorList>
            <person name="Oliw E.H."/>
        </authorList>
    </citation>
    <scope>NUCLEOTIDE SEQUENCE [LARGE SCALE GENOMIC DNA]</scope>
    <source>
        <strain evidence="13 14">Kerr 14</strain>
    </source>
</reference>
<feature type="binding site" evidence="12">
    <location>
        <position position="90"/>
    </location>
    <ligand>
        <name>Mg(2+)</name>
        <dbReference type="ChEBI" id="CHEBI:18420"/>
        <label>2</label>
    </ligand>
</feature>
<evidence type="ECO:0000256" key="12">
    <source>
        <dbReference type="PIRSR" id="PIRSR600760-2"/>
    </source>
</evidence>
<feature type="binding site" evidence="12">
    <location>
        <position position="93"/>
    </location>
    <ligand>
        <name>Mg(2+)</name>
        <dbReference type="ChEBI" id="CHEBI:18420"/>
        <label>2</label>
    </ligand>
</feature>
<comment type="cofactor">
    <cofactor evidence="1 12">
        <name>Mg(2+)</name>
        <dbReference type="ChEBI" id="CHEBI:18420"/>
    </cofactor>
</comment>
<dbReference type="NCBIfam" id="TIGR02067">
    <property type="entry name" value="his_9_HisN"/>
    <property type="match status" value="1"/>
</dbReference>
<dbReference type="InterPro" id="IPR000760">
    <property type="entry name" value="Inositol_monophosphatase-like"/>
</dbReference>
<dbReference type="PANTHER" id="PTHR43200:SF6">
    <property type="entry name" value="3'(2'),5'-BISPHOSPHATE NUCLEOTIDASE"/>
    <property type="match status" value="1"/>
</dbReference>
<dbReference type="GO" id="GO:0046872">
    <property type="term" value="F:metal ion binding"/>
    <property type="evidence" value="ECO:0007669"/>
    <property type="project" value="UniProtKB-KW"/>
</dbReference>
<comment type="similarity">
    <text evidence="3">Belongs to the inositol monophosphatase superfamily.</text>
</comment>
<evidence type="ECO:0000256" key="8">
    <source>
        <dbReference type="ARBA" id="ARBA00022842"/>
    </source>
</evidence>
<dbReference type="GO" id="GO:0004401">
    <property type="term" value="F:histidinol-phosphatase activity"/>
    <property type="evidence" value="ECO:0007669"/>
    <property type="project" value="UniProtKB-UniRule"/>
</dbReference>
<evidence type="ECO:0000256" key="9">
    <source>
        <dbReference type="ARBA" id="ARBA00023102"/>
    </source>
</evidence>
<dbReference type="PROSITE" id="PS00629">
    <property type="entry name" value="IMP_1"/>
    <property type="match status" value="1"/>
</dbReference>
<dbReference type="EC" id="3.1.3.15" evidence="4 11"/>
<dbReference type="Pfam" id="PF00459">
    <property type="entry name" value="Inositol_P"/>
    <property type="match status" value="1"/>
</dbReference>
<keyword evidence="8 12" id="KW-0460">Magnesium</keyword>
<accession>A0A1S7QY02</accession>
<proteinExistence type="inferred from homology"/>
<evidence type="ECO:0000313" key="13">
    <source>
        <dbReference type="EMBL" id="CUX43730.1"/>
    </source>
</evidence>
<evidence type="ECO:0000256" key="2">
    <source>
        <dbReference type="ARBA" id="ARBA00004970"/>
    </source>
</evidence>
<dbReference type="AlphaFoldDB" id="A0A1S7QY02"/>
<protein>
    <recommendedName>
        <fullName evidence="4 11">Histidinol-phosphatase</fullName>
        <ecNumber evidence="4 11">3.1.3.15</ecNumber>
    </recommendedName>
</protein>
<keyword evidence="7" id="KW-0378">Hydrolase</keyword>
<feature type="binding site" evidence="12">
    <location>
        <position position="213"/>
    </location>
    <ligand>
        <name>Mg(2+)</name>
        <dbReference type="ChEBI" id="CHEBI:18420"/>
        <label>1</label>
        <note>catalytic</note>
    </ligand>
</feature>
<evidence type="ECO:0000256" key="1">
    <source>
        <dbReference type="ARBA" id="ARBA00001946"/>
    </source>
</evidence>
<dbReference type="InterPro" id="IPR011809">
    <property type="entry name" value="His_9_proposed"/>
</dbReference>
<feature type="binding site" evidence="12">
    <location>
        <position position="92"/>
    </location>
    <ligand>
        <name>Mg(2+)</name>
        <dbReference type="ChEBI" id="CHEBI:18420"/>
        <label>1</label>
        <note>catalytic</note>
    </ligand>
</feature>
<dbReference type="EMBL" id="FBWC01000019">
    <property type="protein sequence ID" value="CUX43730.1"/>
    <property type="molecule type" value="Genomic_DNA"/>
</dbReference>
<evidence type="ECO:0000313" key="14">
    <source>
        <dbReference type="Proteomes" id="UP000191897"/>
    </source>
</evidence>